<dbReference type="FunCoup" id="A0A6P8HGK7">
    <property type="interactions" value="2449"/>
</dbReference>
<evidence type="ECO:0000256" key="7">
    <source>
        <dbReference type="ARBA" id="ARBA00023163"/>
    </source>
</evidence>
<feature type="coiled-coil region" evidence="10">
    <location>
        <begin position="71"/>
        <end position="112"/>
    </location>
</feature>
<comment type="subcellular location">
    <subcellularLocation>
        <location evidence="1">Nucleus</location>
    </subcellularLocation>
</comment>
<dbReference type="GO" id="GO:0016592">
    <property type="term" value="C:mediator complex"/>
    <property type="evidence" value="ECO:0007669"/>
    <property type="project" value="TreeGrafter"/>
</dbReference>
<keyword evidence="6" id="KW-0010">Activator</keyword>
<evidence type="ECO:0000313" key="11">
    <source>
        <dbReference type="Proteomes" id="UP000515163"/>
    </source>
</evidence>
<keyword evidence="7" id="KW-0804">Transcription</keyword>
<dbReference type="OrthoDB" id="2286203at2759"/>
<dbReference type="InParanoid" id="A0A6P8HGK7"/>
<dbReference type="Pfam" id="PF11594">
    <property type="entry name" value="Med28"/>
    <property type="match status" value="1"/>
</dbReference>
<evidence type="ECO:0000313" key="12">
    <source>
        <dbReference type="RefSeq" id="XP_031551712.1"/>
    </source>
</evidence>
<dbReference type="PANTHER" id="PTHR13512">
    <property type="entry name" value="MEDIATOR COMPLEX SUBUNIT 28"/>
    <property type="match status" value="1"/>
</dbReference>
<protein>
    <recommendedName>
        <fullName evidence="3">Mediator of RNA polymerase II transcription subunit 28</fullName>
    </recommendedName>
    <alternativeName>
        <fullName evidence="9">Mediator complex subunit 28</fullName>
    </alternativeName>
</protein>
<gene>
    <name evidence="12" type="primary">LOC116288978</name>
</gene>
<name>A0A6P8HGK7_ACTTE</name>
<dbReference type="GeneID" id="116288978"/>
<evidence type="ECO:0000256" key="9">
    <source>
        <dbReference type="ARBA" id="ARBA00031964"/>
    </source>
</evidence>
<dbReference type="RefSeq" id="XP_031551712.1">
    <property type="nucleotide sequence ID" value="XM_031695852.1"/>
</dbReference>
<evidence type="ECO:0000256" key="8">
    <source>
        <dbReference type="ARBA" id="ARBA00023242"/>
    </source>
</evidence>
<reference evidence="12" key="1">
    <citation type="submission" date="2025-08" db="UniProtKB">
        <authorList>
            <consortium name="RefSeq"/>
        </authorList>
    </citation>
    <scope>IDENTIFICATION</scope>
    <source>
        <tissue evidence="12">Tentacle</tissue>
    </source>
</reference>
<sequence length="157" mass="17548">MADDVASSLEYSLQACISLLGVDVLDKGKGQQCIDNKLGVEAAITSFLESAKLVEEDFIRKQAYVRVHHPQETLKQEISHLKTEIKQKEDILSKLSEKVDYWTKILDELQRKQKAEIEAMLTTGAMGKGSFTFKLSYKVGVMLSRTKSADALLSIHS</sequence>
<evidence type="ECO:0000256" key="10">
    <source>
        <dbReference type="SAM" id="Coils"/>
    </source>
</evidence>
<evidence type="ECO:0000256" key="1">
    <source>
        <dbReference type="ARBA" id="ARBA00004123"/>
    </source>
</evidence>
<evidence type="ECO:0000256" key="2">
    <source>
        <dbReference type="ARBA" id="ARBA00005571"/>
    </source>
</evidence>
<keyword evidence="8" id="KW-0539">Nucleus</keyword>
<evidence type="ECO:0000256" key="5">
    <source>
        <dbReference type="ARBA" id="ARBA00023054"/>
    </source>
</evidence>
<dbReference type="InterPro" id="IPR036149">
    <property type="entry name" value="APC_N_sf"/>
</dbReference>
<accession>A0A6P8HGK7</accession>
<dbReference type="AlphaFoldDB" id="A0A6P8HGK7"/>
<evidence type="ECO:0000256" key="4">
    <source>
        <dbReference type="ARBA" id="ARBA00023015"/>
    </source>
</evidence>
<dbReference type="KEGG" id="aten:116288978"/>
<dbReference type="InterPro" id="IPR021640">
    <property type="entry name" value="Mediator_Med28"/>
</dbReference>
<dbReference type="Proteomes" id="UP000515163">
    <property type="component" value="Unplaced"/>
</dbReference>
<evidence type="ECO:0000256" key="6">
    <source>
        <dbReference type="ARBA" id="ARBA00023159"/>
    </source>
</evidence>
<keyword evidence="4" id="KW-0805">Transcription regulation</keyword>
<organism evidence="11 12">
    <name type="scientific">Actinia tenebrosa</name>
    <name type="common">Australian red waratah sea anemone</name>
    <dbReference type="NCBI Taxonomy" id="6105"/>
    <lineage>
        <taxon>Eukaryota</taxon>
        <taxon>Metazoa</taxon>
        <taxon>Cnidaria</taxon>
        <taxon>Anthozoa</taxon>
        <taxon>Hexacorallia</taxon>
        <taxon>Actiniaria</taxon>
        <taxon>Actiniidae</taxon>
        <taxon>Actinia</taxon>
    </lineage>
</organism>
<keyword evidence="5 10" id="KW-0175">Coiled coil</keyword>
<proteinExistence type="inferred from homology"/>
<dbReference type="PANTHER" id="PTHR13512:SF2">
    <property type="entry name" value="MEDIATOR OF RNA POLYMERASE II TRANSCRIPTION SUBUNIT 28"/>
    <property type="match status" value="1"/>
</dbReference>
<keyword evidence="11" id="KW-1185">Reference proteome</keyword>
<comment type="similarity">
    <text evidence="2">Belongs to the Mediator complex subunit 28 family.</text>
</comment>
<dbReference type="SUPFAM" id="SSF58050">
    <property type="entry name" value="N-terminal coiled coil domain from apc"/>
    <property type="match status" value="1"/>
</dbReference>
<evidence type="ECO:0000256" key="3">
    <source>
        <dbReference type="ARBA" id="ARBA00019683"/>
    </source>
</evidence>